<reference evidence="1" key="1">
    <citation type="journal article" date="2004" name="Science">
        <title>Reverse methanogenesis: testing the hypothesis with environmental genomics.</title>
        <authorList>
            <person name="Hallam S.J."/>
            <person name="Putnam N."/>
            <person name="Preston C.M."/>
            <person name="Detter J.C."/>
            <person name="Rokhsar D."/>
            <person name="Richardson P.M."/>
            <person name="DeLong E.F."/>
        </authorList>
    </citation>
    <scope>NUCLEOTIDE SEQUENCE</scope>
</reference>
<organism evidence="1">
    <name type="scientific">Uncultured archaeon GZfos26G2</name>
    <dbReference type="NCBI Taxonomy" id="3386331"/>
    <lineage>
        <taxon>Archaea</taxon>
        <taxon>Methanobacteriati</taxon>
        <taxon>Methanobacteriota</taxon>
        <taxon>Stenosarchaea group</taxon>
        <taxon>Methanomicrobia</taxon>
        <taxon>Candidatus Methanophagales</taxon>
        <taxon>Candidatus Methanophagaceae</taxon>
        <taxon>Candidatus Methanophaga</taxon>
    </lineage>
</organism>
<reference evidence="1" key="2">
    <citation type="submission" date="2004-08" db="EMBL/GenBank/DDBJ databases">
        <authorList>
            <person name="Putnam N."/>
            <person name="Detter J.C."/>
            <person name="Richardson P.M."/>
            <person name="Rokhsar D."/>
        </authorList>
    </citation>
    <scope>NUCLEOTIDE SEQUENCE</scope>
</reference>
<evidence type="ECO:0000313" key="1">
    <source>
        <dbReference type="EMBL" id="AAU83641.1"/>
    </source>
</evidence>
<sequence length="55" mass="6396">MFGLGGNRDWEGHFGCRNCTEYLACHCYISFTAENAGRKEIQLRITKCELRVIRK</sequence>
<gene>
    <name evidence="1" type="ORF">GZ32E7_2</name>
</gene>
<dbReference type="AlphaFoldDB" id="Q64AD6"/>
<proteinExistence type="predicted"/>
<dbReference type="EMBL" id="AY714855">
    <property type="protein sequence ID" value="AAU83641.1"/>
    <property type="molecule type" value="Genomic_DNA"/>
</dbReference>
<protein>
    <submittedName>
        <fullName evidence="1">Uncharacterized protein</fullName>
    </submittedName>
</protein>
<accession>Q64AD6</accession>
<name>Q64AD6_UNCAG</name>